<evidence type="ECO:0000313" key="2">
    <source>
        <dbReference type="Proteomes" id="UP000309997"/>
    </source>
</evidence>
<gene>
    <name evidence="1" type="ORF">D5086_027180</name>
</gene>
<organism evidence="1 2">
    <name type="scientific">Populus alba</name>
    <name type="common">White poplar</name>
    <dbReference type="NCBI Taxonomy" id="43335"/>
    <lineage>
        <taxon>Eukaryota</taxon>
        <taxon>Viridiplantae</taxon>
        <taxon>Streptophyta</taxon>
        <taxon>Embryophyta</taxon>
        <taxon>Tracheophyta</taxon>
        <taxon>Spermatophyta</taxon>
        <taxon>Magnoliopsida</taxon>
        <taxon>eudicotyledons</taxon>
        <taxon>Gunneridae</taxon>
        <taxon>Pentapetalae</taxon>
        <taxon>rosids</taxon>
        <taxon>fabids</taxon>
        <taxon>Malpighiales</taxon>
        <taxon>Salicaceae</taxon>
        <taxon>Saliceae</taxon>
        <taxon>Populus</taxon>
    </lineage>
</organism>
<evidence type="ECO:0000313" key="1">
    <source>
        <dbReference type="EMBL" id="KAL3573276.1"/>
    </source>
</evidence>
<reference evidence="1 2" key="1">
    <citation type="journal article" date="2024" name="Plant Biotechnol. J.">
        <title>Genome and CRISPR/Cas9 system of a widespread forest tree (Populus alba) in the world.</title>
        <authorList>
            <person name="Liu Y.J."/>
            <person name="Jiang P.F."/>
            <person name="Han X.M."/>
            <person name="Li X.Y."/>
            <person name="Wang H.M."/>
            <person name="Wang Y.J."/>
            <person name="Wang X.X."/>
            <person name="Zeng Q.Y."/>
        </authorList>
    </citation>
    <scope>NUCLEOTIDE SEQUENCE [LARGE SCALE GENOMIC DNA]</scope>
    <source>
        <strain evidence="2">cv. PAL-ZL1</strain>
    </source>
</reference>
<comment type="caution">
    <text evidence="1">The sequence shown here is derived from an EMBL/GenBank/DDBJ whole genome shotgun (WGS) entry which is preliminary data.</text>
</comment>
<dbReference type="EMBL" id="RCHU02000014">
    <property type="protein sequence ID" value="KAL3573276.1"/>
    <property type="molecule type" value="Genomic_DNA"/>
</dbReference>
<name>A0ACC4B4N8_POPAL</name>
<dbReference type="Proteomes" id="UP000309997">
    <property type="component" value="Unassembled WGS sequence"/>
</dbReference>
<proteinExistence type="predicted"/>
<sequence length="85" mass="9221">MPFEDASNVLQLSDQISASKEQSLIQRVSSRKQHHQEPPASQFLAGDDMEDNNVPVSSIPARDSCELATIPEDSPASLEIATSAR</sequence>
<keyword evidence="2" id="KW-1185">Reference proteome</keyword>
<protein>
    <submittedName>
        <fullName evidence="1">Uncharacterized protein</fullName>
    </submittedName>
</protein>
<accession>A0ACC4B4N8</accession>